<accession>A0A1J1H3X5</accession>
<gene>
    <name evidence="1" type="ORF">PRELSG_0803000</name>
</gene>
<dbReference type="EMBL" id="LN835303">
    <property type="protein sequence ID" value="CRG99604.1"/>
    <property type="molecule type" value="Genomic_DNA"/>
</dbReference>
<dbReference type="AlphaFoldDB" id="A0A1J1H3X5"/>
<dbReference type="KEGG" id="prel:PRELSG_0803000"/>
<sequence length="61" mass="7256">MDKNSSKNKNLTNYEMQLLKAKQVVSKLEKLEIDFYSELIKLNILKRNPNVDIYKKIINEI</sequence>
<dbReference type="RefSeq" id="XP_028532609.1">
    <property type="nucleotide sequence ID" value="XM_028676084.1"/>
</dbReference>
<dbReference type="GeneID" id="39735706"/>
<dbReference type="Proteomes" id="UP000220158">
    <property type="component" value="Chromosome 8"/>
</dbReference>
<proteinExistence type="predicted"/>
<dbReference type="OrthoDB" id="372737at2759"/>
<evidence type="ECO:0000313" key="1">
    <source>
        <dbReference type="EMBL" id="CRG99604.1"/>
    </source>
</evidence>
<dbReference type="VEuPathDB" id="PlasmoDB:PRELSG_0803000"/>
<evidence type="ECO:0000313" key="2">
    <source>
        <dbReference type="Proteomes" id="UP000220158"/>
    </source>
</evidence>
<organism evidence="1 2">
    <name type="scientific">Plasmodium relictum</name>
    <dbReference type="NCBI Taxonomy" id="85471"/>
    <lineage>
        <taxon>Eukaryota</taxon>
        <taxon>Sar</taxon>
        <taxon>Alveolata</taxon>
        <taxon>Apicomplexa</taxon>
        <taxon>Aconoidasida</taxon>
        <taxon>Haemosporida</taxon>
        <taxon>Plasmodiidae</taxon>
        <taxon>Plasmodium</taxon>
        <taxon>Plasmodium (Haemamoeba)</taxon>
    </lineage>
</organism>
<name>A0A1J1H3X5_PLARL</name>
<keyword evidence="2" id="KW-1185">Reference proteome</keyword>
<reference evidence="1 2" key="1">
    <citation type="submission" date="2015-04" db="EMBL/GenBank/DDBJ databases">
        <authorList>
            <consortium name="Pathogen Informatics"/>
        </authorList>
    </citation>
    <scope>NUCLEOTIDE SEQUENCE [LARGE SCALE GENOMIC DNA]</scope>
    <source>
        <strain evidence="1 2">SGS1</strain>
    </source>
</reference>
<dbReference type="OMA" id="IECFGEF"/>
<protein>
    <submittedName>
        <fullName evidence="1">Uncharacterized protein</fullName>
    </submittedName>
</protein>